<dbReference type="PANTHER" id="PTHR10543:SF89">
    <property type="entry name" value="CAROTENOID 9,10(9',10')-CLEAVAGE DIOXYGENASE 1"/>
    <property type="match status" value="1"/>
</dbReference>
<evidence type="ECO:0000256" key="4">
    <source>
        <dbReference type="ARBA" id="ARBA00023004"/>
    </source>
</evidence>
<evidence type="ECO:0000256" key="3">
    <source>
        <dbReference type="ARBA" id="ARBA00023002"/>
    </source>
</evidence>
<evidence type="ECO:0000256" key="6">
    <source>
        <dbReference type="RuleBase" id="RU364048"/>
    </source>
</evidence>
<dbReference type="Proteomes" id="UP000515297">
    <property type="component" value="Plasmid plas1"/>
</dbReference>
<keyword evidence="6" id="KW-0223">Dioxygenase</keyword>
<feature type="binding site" evidence="5">
    <location>
        <position position="301"/>
    </location>
    <ligand>
        <name>Fe cation</name>
        <dbReference type="ChEBI" id="CHEBI:24875"/>
        <note>catalytic</note>
    </ligand>
</feature>
<dbReference type="PANTHER" id="PTHR10543">
    <property type="entry name" value="BETA-CAROTENE DIOXYGENASE"/>
    <property type="match status" value="1"/>
</dbReference>
<evidence type="ECO:0000256" key="2">
    <source>
        <dbReference type="ARBA" id="ARBA00022723"/>
    </source>
</evidence>
<feature type="binding site" evidence="5">
    <location>
        <position position="237"/>
    </location>
    <ligand>
        <name>Fe cation</name>
        <dbReference type="ChEBI" id="CHEBI:24875"/>
        <note>catalytic</note>
    </ligand>
</feature>
<feature type="binding site" evidence="5">
    <location>
        <position position="186"/>
    </location>
    <ligand>
        <name>Fe cation</name>
        <dbReference type="ChEBI" id="CHEBI:24875"/>
        <note>catalytic</note>
    </ligand>
</feature>
<dbReference type="AlphaFoldDB" id="A0A7G6W0R6"/>
<accession>A0A7G6W0R6</accession>
<evidence type="ECO:0000313" key="8">
    <source>
        <dbReference type="Proteomes" id="UP000515297"/>
    </source>
</evidence>
<gene>
    <name evidence="7" type="ORF">H4O24_15370</name>
</gene>
<sequence length="505" mass="56879">MADGNGSPPPWDGDSINALAEAGTGRGFSVPLRFEAHIDDCEVFGKIPDDLDGAFYRVGGEFYFPPMFPDDAILNADGYVSMFRIKNGKVDFRGRWIETERLKLLREAGHQLYGYYRNPFTDDPAIRDIVHTNRRTVANTSPLVHNGKLFALKEDGLPHQIDPITLETIGTWDFEGGYKSQTFTAHPKIDPVTGDMIAYGNEADGLASDALWVYRIGADGLVKQEVRTRVPYVSVMHDMALTQKHMLFPFGGYVTGMERLREGKIHWGWDKTKPGYIGVLPRDGDARDMRWFKGPLRCMMHTFNAHDDGNKIVLYAPFWDGNFFPFFPNVDGSPFQPELAKAFVRKITIDMSSRSDTWEEEIVWPMQINDLVKVDPRMMSLDNRYLFGSFTDPSMPFDAARAQGLKRPPVNCYGRFDLHSGKISRYFAGPTHGLQEISFIPRRGGSEGEGYIIGVANNYAEQRSELIIADAQRMHEGDLARVVMPFKLSAQVHGVWASADELPMG</sequence>
<keyword evidence="2 5" id="KW-0479">Metal-binding</keyword>
<dbReference type="GO" id="GO:0010436">
    <property type="term" value="F:carotenoid dioxygenase activity"/>
    <property type="evidence" value="ECO:0007669"/>
    <property type="project" value="TreeGrafter"/>
</dbReference>
<organism evidence="7 8">
    <name type="scientific">Croceicoccus marinus</name>
    <dbReference type="NCBI Taxonomy" id="450378"/>
    <lineage>
        <taxon>Bacteria</taxon>
        <taxon>Pseudomonadati</taxon>
        <taxon>Pseudomonadota</taxon>
        <taxon>Alphaproteobacteria</taxon>
        <taxon>Sphingomonadales</taxon>
        <taxon>Erythrobacteraceae</taxon>
        <taxon>Croceicoccus</taxon>
    </lineage>
</organism>
<comment type="cofactor">
    <cofactor evidence="5 6">
        <name>Fe(2+)</name>
        <dbReference type="ChEBI" id="CHEBI:29033"/>
    </cofactor>
    <text evidence="5 6">Binds 1 Fe(2+) ion per subunit.</text>
</comment>
<geneLocation type="plasmid" evidence="7 8">
    <name>plas1</name>
</geneLocation>
<reference evidence="7 8" key="1">
    <citation type="submission" date="2020-08" db="EMBL/GenBank/DDBJ databases">
        <authorList>
            <person name="Liu G."/>
            <person name="Sun C."/>
        </authorList>
    </citation>
    <scope>NUCLEOTIDE SEQUENCE [LARGE SCALE GENOMIC DNA]</scope>
    <source>
        <strain evidence="7 8">OT19</strain>
        <plasmid evidence="7 8">plas1</plasmid>
    </source>
</reference>
<keyword evidence="7" id="KW-0614">Plasmid</keyword>
<proteinExistence type="inferred from homology"/>
<evidence type="ECO:0000256" key="5">
    <source>
        <dbReference type="PIRSR" id="PIRSR604294-1"/>
    </source>
</evidence>
<evidence type="ECO:0000313" key="7">
    <source>
        <dbReference type="EMBL" id="QNE07581.1"/>
    </source>
</evidence>
<dbReference type="SUPFAM" id="SSF50998">
    <property type="entry name" value="Quinoprotein alcohol dehydrogenase-like"/>
    <property type="match status" value="1"/>
</dbReference>
<dbReference type="Pfam" id="PF03055">
    <property type="entry name" value="RPE65"/>
    <property type="match status" value="1"/>
</dbReference>
<dbReference type="EC" id="1.13.11.-" evidence="6"/>
<protein>
    <recommendedName>
        <fullName evidence="6">Dioxygenase</fullName>
        <ecNumber evidence="6">1.13.11.-</ecNumber>
    </recommendedName>
</protein>
<evidence type="ECO:0000256" key="1">
    <source>
        <dbReference type="ARBA" id="ARBA00006787"/>
    </source>
</evidence>
<keyword evidence="4 5" id="KW-0408">Iron</keyword>
<comment type="similarity">
    <text evidence="1 6">Belongs to the carotenoid oxygenase family.</text>
</comment>
<dbReference type="InterPro" id="IPR004294">
    <property type="entry name" value="Carotenoid_Oase"/>
</dbReference>
<dbReference type="GO" id="GO:0016121">
    <property type="term" value="P:carotene catabolic process"/>
    <property type="evidence" value="ECO:0007669"/>
    <property type="project" value="TreeGrafter"/>
</dbReference>
<dbReference type="EMBL" id="CP060053">
    <property type="protein sequence ID" value="QNE07581.1"/>
    <property type="molecule type" value="Genomic_DNA"/>
</dbReference>
<dbReference type="GO" id="GO:0046872">
    <property type="term" value="F:metal ion binding"/>
    <property type="evidence" value="ECO:0007669"/>
    <property type="project" value="UniProtKB-KW"/>
</dbReference>
<keyword evidence="3 6" id="KW-0560">Oxidoreductase</keyword>
<dbReference type="InterPro" id="IPR011047">
    <property type="entry name" value="Quinoprotein_ADH-like_sf"/>
</dbReference>
<name>A0A7G6W0R6_9SPHN</name>
<feature type="binding site" evidence="5">
    <location>
        <position position="493"/>
    </location>
    <ligand>
        <name>Fe cation</name>
        <dbReference type="ChEBI" id="CHEBI:24875"/>
        <note>catalytic</note>
    </ligand>
</feature>